<reference evidence="1" key="1">
    <citation type="submission" date="2016-10" db="EMBL/GenBank/DDBJ databases">
        <title>Sequence of Gallionella enrichment culture.</title>
        <authorList>
            <person name="Poehlein A."/>
            <person name="Muehling M."/>
            <person name="Daniel R."/>
        </authorList>
    </citation>
    <scope>NUCLEOTIDE SEQUENCE</scope>
</reference>
<name>A0A1J5RUT3_9ZZZZ</name>
<evidence type="ECO:0000313" key="1">
    <source>
        <dbReference type="EMBL" id="OIQ99434.1"/>
    </source>
</evidence>
<dbReference type="EMBL" id="MLJW01000106">
    <property type="protein sequence ID" value="OIQ99434.1"/>
    <property type="molecule type" value="Genomic_DNA"/>
</dbReference>
<comment type="caution">
    <text evidence="1">The sequence shown here is derived from an EMBL/GenBank/DDBJ whole genome shotgun (WGS) entry which is preliminary data.</text>
</comment>
<organism evidence="1">
    <name type="scientific">mine drainage metagenome</name>
    <dbReference type="NCBI Taxonomy" id="410659"/>
    <lineage>
        <taxon>unclassified sequences</taxon>
        <taxon>metagenomes</taxon>
        <taxon>ecological metagenomes</taxon>
    </lineage>
</organism>
<proteinExistence type="predicted"/>
<accession>A0A1J5RUT3</accession>
<dbReference type="AlphaFoldDB" id="A0A1J5RUT3"/>
<gene>
    <name evidence="1" type="ORF">GALL_185310</name>
</gene>
<sequence length="574" mass="65907">MDITLQQFYDALNAQERAFIPQLASDKLGLILRAAVNELDWFYYNLARTDNPTYEQEERFYLLRLGATRLIQLSLDARPSFDVPNATFCRTTGIAIPVLEITVALGMIEHGRRMAQMVSSGFCRVVRTGDNEFHITLPSIIPDDEYYERAVSQHYRTESRKRFWKLLKSNYGRKLEKEINDKLTELVYPFQTHFIGYDADPLLDEYFFSIALSEVRLLDGYDTFHYATHFGGVRYQHYILALTYFVSFSIRHVRFAEALVKKEPSVKLENILTISSDANGFVESIRDVINFFGSFYEDFEEVSREGAQRIFEVLSCSRSNTALLSRPGSPLPLIIRGSEAGFFRCLAGAHIEPMNFLLNSLRYHFPSDYDRHQQSREKTMQTAIKRVLNDGIVGLKYLENIKVRVNGRVLTDIDLAIIEEDTGSVILCQLKYQELYGSDLHAKHARTTRLKDQVKSWFAALDHWIDRVGEPGIRASLHLPKSAPPLFIYRLVISRHYGHPLKGLANNAETAYANWAQLVNSIELVRKEIPSLQKLANLVTIIKGSEAPNGPRECQVEPRSEWIVNNLKFTVKQE</sequence>
<protein>
    <submittedName>
        <fullName evidence="1">Uncharacterized protein</fullName>
    </submittedName>
</protein>